<gene>
    <name evidence="2" type="ORF">DFL_005556</name>
</gene>
<dbReference type="Proteomes" id="UP000283090">
    <property type="component" value="Unassembled WGS sequence"/>
</dbReference>
<sequence>MASTPKQGVREPLIYGSSTGFSFEDLKKEDTSSHSASSSVDGHRGSDEETELEARPPKPDIADQAPKSVKKKHVGGSQLQSSEKCTLKPSISNKVSKKFQTEKQQVEGKQAAGQSAVTKQNAISDSKPASSVVAGS</sequence>
<accession>A0A436ZXY6</accession>
<dbReference type="RefSeq" id="XP_067489323.1">
    <property type="nucleotide sequence ID" value="XM_067634832.1"/>
</dbReference>
<feature type="compositionally biased region" description="Polar residues" evidence="1">
    <location>
        <begin position="112"/>
        <end position="129"/>
    </location>
</feature>
<dbReference type="EMBL" id="SAEB01000007">
    <property type="protein sequence ID" value="RVD83779.1"/>
    <property type="molecule type" value="Genomic_DNA"/>
</dbReference>
<comment type="caution">
    <text evidence="2">The sequence shown here is derived from an EMBL/GenBank/DDBJ whole genome shotgun (WGS) entry which is preliminary data.</text>
</comment>
<dbReference type="AlphaFoldDB" id="A0A436ZXY6"/>
<feature type="region of interest" description="Disordered" evidence="1">
    <location>
        <begin position="26"/>
        <end position="136"/>
    </location>
</feature>
<feature type="compositionally biased region" description="Polar residues" evidence="1">
    <location>
        <begin position="77"/>
        <end position="94"/>
    </location>
</feature>
<organism evidence="2 3">
    <name type="scientific">Arthrobotrys flagrans</name>
    <name type="common">Nematode-trapping fungus</name>
    <name type="synonym">Trichothecium flagrans</name>
    <dbReference type="NCBI Taxonomy" id="97331"/>
    <lineage>
        <taxon>Eukaryota</taxon>
        <taxon>Fungi</taxon>
        <taxon>Dikarya</taxon>
        <taxon>Ascomycota</taxon>
        <taxon>Pezizomycotina</taxon>
        <taxon>Orbiliomycetes</taxon>
        <taxon>Orbiliales</taxon>
        <taxon>Orbiliaceae</taxon>
        <taxon>Arthrobotrys</taxon>
    </lineage>
</organism>
<protein>
    <submittedName>
        <fullName evidence="2">Uncharacterized protein</fullName>
    </submittedName>
</protein>
<dbReference type="VEuPathDB" id="FungiDB:DFL_005556"/>
<dbReference type="GeneID" id="93587867"/>
<evidence type="ECO:0000256" key="1">
    <source>
        <dbReference type="SAM" id="MobiDB-lite"/>
    </source>
</evidence>
<keyword evidence="3" id="KW-1185">Reference proteome</keyword>
<evidence type="ECO:0000313" key="2">
    <source>
        <dbReference type="EMBL" id="RVD83779.1"/>
    </source>
</evidence>
<name>A0A436ZXY6_ARTFL</name>
<reference evidence="2 3" key="1">
    <citation type="submission" date="2019-01" db="EMBL/GenBank/DDBJ databases">
        <title>Intercellular communication is required for trap formation in the nematode-trapping fungus Duddingtonia flagrans.</title>
        <authorList>
            <person name="Youssar L."/>
            <person name="Wernet V."/>
            <person name="Hensel N."/>
            <person name="Hildebrandt H.-G."/>
            <person name="Fischer R."/>
        </authorList>
    </citation>
    <scope>NUCLEOTIDE SEQUENCE [LARGE SCALE GENOMIC DNA]</scope>
    <source>
        <strain evidence="2 3">CBS H-5679</strain>
    </source>
</reference>
<proteinExistence type="predicted"/>
<feature type="compositionally biased region" description="Basic and acidic residues" evidence="1">
    <location>
        <begin position="41"/>
        <end position="61"/>
    </location>
</feature>
<evidence type="ECO:0000313" key="3">
    <source>
        <dbReference type="Proteomes" id="UP000283090"/>
    </source>
</evidence>